<dbReference type="VEuPathDB" id="FungiDB:MELLADRAFT_90376"/>
<dbReference type="InterPro" id="IPR036875">
    <property type="entry name" value="Znf_CCHC_sf"/>
</dbReference>
<dbReference type="SUPFAM" id="SSF57756">
    <property type="entry name" value="Retrovirus zinc finger-like domains"/>
    <property type="match status" value="1"/>
</dbReference>
<evidence type="ECO:0000256" key="1">
    <source>
        <dbReference type="ARBA" id="ARBA00022664"/>
    </source>
</evidence>
<dbReference type="GO" id="GO:0008270">
    <property type="term" value="F:zinc ion binding"/>
    <property type="evidence" value="ECO:0007669"/>
    <property type="project" value="InterPro"/>
</dbReference>
<dbReference type="KEGG" id="mlr:MELLADRAFT_90376"/>
<name>F4RWP5_MELLP</name>
<dbReference type="Proteomes" id="UP000001072">
    <property type="component" value="Unassembled WGS sequence"/>
</dbReference>
<accession>F4RWP5</accession>
<protein>
    <recommendedName>
        <fullName evidence="4">CCHC-type domain-containing protein</fullName>
    </recommendedName>
</protein>
<dbReference type="GeneID" id="18935547"/>
<reference evidence="3" key="1">
    <citation type="journal article" date="2011" name="Proc. Natl. Acad. Sci. U.S.A.">
        <title>Obligate biotrophy features unraveled by the genomic analysis of rust fungi.</title>
        <authorList>
            <person name="Duplessis S."/>
            <person name="Cuomo C.A."/>
            <person name="Lin Y.-C."/>
            <person name="Aerts A."/>
            <person name="Tisserant E."/>
            <person name="Veneault-Fourrey C."/>
            <person name="Joly D.L."/>
            <person name="Hacquard S."/>
            <person name="Amselem J."/>
            <person name="Cantarel B.L."/>
            <person name="Chiu R."/>
            <person name="Coutinho P.M."/>
            <person name="Feau N."/>
            <person name="Field M."/>
            <person name="Frey P."/>
            <person name="Gelhaye E."/>
            <person name="Goldberg J."/>
            <person name="Grabherr M.G."/>
            <person name="Kodira C.D."/>
            <person name="Kohler A."/>
            <person name="Kuees U."/>
            <person name="Lindquist E.A."/>
            <person name="Lucas S.M."/>
            <person name="Mago R."/>
            <person name="Mauceli E."/>
            <person name="Morin E."/>
            <person name="Murat C."/>
            <person name="Pangilinan J.L."/>
            <person name="Park R."/>
            <person name="Pearson M."/>
            <person name="Quesneville H."/>
            <person name="Rouhier N."/>
            <person name="Sakthikumar S."/>
            <person name="Salamov A.A."/>
            <person name="Schmutz J."/>
            <person name="Selles B."/>
            <person name="Shapiro H."/>
            <person name="Tanguay P."/>
            <person name="Tuskan G.A."/>
            <person name="Henrissat B."/>
            <person name="Van de Peer Y."/>
            <person name="Rouze P."/>
            <person name="Ellis J.G."/>
            <person name="Dodds P.N."/>
            <person name="Schein J.E."/>
            <person name="Zhong S."/>
            <person name="Hamelin R.C."/>
            <person name="Grigoriev I.V."/>
            <person name="Szabo L.J."/>
            <person name="Martin F."/>
        </authorList>
    </citation>
    <scope>NUCLEOTIDE SEQUENCE [LARGE SCALE GENOMIC DNA]</scope>
    <source>
        <strain evidence="3">98AG31 / pathotype 3-4-7</strain>
    </source>
</reference>
<keyword evidence="1" id="KW-0507">mRNA processing</keyword>
<dbReference type="HOGENOM" id="CLU_1982075_0_0_1"/>
<dbReference type="InParanoid" id="F4RWP5"/>
<dbReference type="GO" id="GO:0003676">
    <property type="term" value="F:nucleic acid binding"/>
    <property type="evidence" value="ECO:0007669"/>
    <property type="project" value="InterPro"/>
</dbReference>
<sequence length="126" mass="13665">MSARRMSELSYLDIPDTAMPEVIAGEDQCFTCSLFGHSFVDCPVKGSKRREEFDDWRLVANGRMYSLLAVYPELAYEQAMATLHLAKPKVSSTSAAASCAPISAAEATITAEVKGGNDGDSRPVKR</sequence>
<dbReference type="EMBL" id="GL883126">
    <property type="protein sequence ID" value="EGG03193.1"/>
    <property type="molecule type" value="Genomic_DNA"/>
</dbReference>
<organism evidence="3">
    <name type="scientific">Melampsora larici-populina (strain 98AG31 / pathotype 3-4-7)</name>
    <name type="common">Poplar leaf rust fungus</name>
    <dbReference type="NCBI Taxonomy" id="747676"/>
    <lineage>
        <taxon>Eukaryota</taxon>
        <taxon>Fungi</taxon>
        <taxon>Dikarya</taxon>
        <taxon>Basidiomycota</taxon>
        <taxon>Pucciniomycotina</taxon>
        <taxon>Pucciniomycetes</taxon>
        <taxon>Pucciniales</taxon>
        <taxon>Melampsoraceae</taxon>
        <taxon>Melampsora</taxon>
    </lineage>
</organism>
<evidence type="ECO:0008006" key="4">
    <source>
        <dbReference type="Google" id="ProtNLM"/>
    </source>
</evidence>
<keyword evidence="3" id="KW-1185">Reference proteome</keyword>
<dbReference type="GO" id="GO:0006397">
    <property type="term" value="P:mRNA processing"/>
    <property type="evidence" value="ECO:0007669"/>
    <property type="project" value="UniProtKB-KW"/>
</dbReference>
<dbReference type="RefSeq" id="XP_007413653.1">
    <property type="nucleotide sequence ID" value="XM_007413591.1"/>
</dbReference>
<evidence type="ECO:0000313" key="2">
    <source>
        <dbReference type="EMBL" id="EGG03193.1"/>
    </source>
</evidence>
<gene>
    <name evidence="2" type="ORF">MELLADRAFT_90376</name>
</gene>
<evidence type="ECO:0000313" key="3">
    <source>
        <dbReference type="Proteomes" id="UP000001072"/>
    </source>
</evidence>
<dbReference type="AlphaFoldDB" id="F4RWP5"/>
<proteinExistence type="predicted"/>